<dbReference type="EMBL" id="QEAO01000002">
    <property type="protein sequence ID" value="TPX37535.1"/>
    <property type="molecule type" value="Genomic_DNA"/>
</dbReference>
<proteinExistence type="predicted"/>
<keyword evidence="5" id="KW-1185">Reference proteome</keyword>
<dbReference type="STRING" id="1806994.A0A507CIJ3"/>
<sequence>MAPNRFRPPVNRKLANSQNPHRKPNCFRTIWKAGLPPRLPVLLLLIGGLIMYSAFWLSKQTFESSRHHTASTATDQPQEKLHLVTYVTKPAGVGFCRFLKSALAVGYEPIVLGGSKNAEMSGEPAKKAKVGGYRQYIDKHVKDTDLVLLVDGYDVYFQLGPTYMLSKYYSLTSKSPATPIIASAEKGCWPFIMYGETGHDLCRLAPIPPIPSDLYPTVTDPNDKEPWSKRTTPPRWLNAGTIIGRAHVTINATLAYGMRDLFDGITGSELEAAFDDQGVLLERFLHAKHGIALDYMSDLFQTFEAAVNDIQIRNVTSPDVSDKGVVKRFWQNVYTRSIPAILHFNGEGKGGGVMDEKWRGLWFVGGERPFVPSPHQGYFDEDRLFISYESACGENGTS</sequence>
<evidence type="ECO:0000313" key="4">
    <source>
        <dbReference type="EMBL" id="TPX37535.1"/>
    </source>
</evidence>
<reference evidence="4 5" key="1">
    <citation type="journal article" date="2019" name="Sci. Rep.">
        <title>Comparative genomics of chytrid fungi reveal insights into the obligate biotrophic and pathogenic lifestyle of Synchytrium endobioticum.</title>
        <authorList>
            <person name="van de Vossenberg B.T.L.H."/>
            <person name="Warris S."/>
            <person name="Nguyen H.D.T."/>
            <person name="van Gent-Pelzer M.P.E."/>
            <person name="Joly D.L."/>
            <person name="van de Geest H.C."/>
            <person name="Bonants P.J.M."/>
            <person name="Smith D.S."/>
            <person name="Levesque C.A."/>
            <person name="van der Lee T.A.J."/>
        </authorList>
    </citation>
    <scope>NUCLEOTIDE SEQUENCE [LARGE SCALE GENOMIC DNA]</scope>
    <source>
        <strain evidence="4 5">JEL517</strain>
    </source>
</reference>
<dbReference type="OrthoDB" id="2149970at2759"/>
<dbReference type="PANTHER" id="PTHR36587:SF2">
    <property type="entry name" value="EXPRESSION SITE-ASSOCIATED GENE 3 (ESAG3)-LIKE PROTEIN"/>
    <property type="match status" value="1"/>
</dbReference>
<feature type="region of interest" description="Disordered" evidence="1">
    <location>
        <begin position="1"/>
        <end position="21"/>
    </location>
</feature>
<evidence type="ECO:0000256" key="1">
    <source>
        <dbReference type="SAM" id="MobiDB-lite"/>
    </source>
</evidence>
<feature type="domain" description="PLOD1-3-like GT" evidence="3">
    <location>
        <begin position="78"/>
        <end position="190"/>
    </location>
</feature>
<keyword evidence="2" id="KW-1133">Transmembrane helix</keyword>
<keyword evidence="2" id="KW-0472">Membrane</keyword>
<evidence type="ECO:0000259" key="3">
    <source>
        <dbReference type="Pfam" id="PF25342"/>
    </source>
</evidence>
<dbReference type="InterPro" id="IPR057589">
    <property type="entry name" value="GT_PLOD"/>
</dbReference>
<evidence type="ECO:0000256" key="2">
    <source>
        <dbReference type="SAM" id="Phobius"/>
    </source>
</evidence>
<gene>
    <name evidence="4" type="ORF">SmJEL517_g00496</name>
</gene>
<dbReference type="PANTHER" id="PTHR36587">
    <property type="entry name" value="EXPRESSION SITE-ASSOCIATED GENE 3 (ESAG3)-LIKE PROTEIN"/>
    <property type="match status" value="1"/>
</dbReference>
<name>A0A507CIJ3_9FUNG</name>
<organism evidence="4 5">
    <name type="scientific">Synchytrium microbalum</name>
    <dbReference type="NCBI Taxonomy" id="1806994"/>
    <lineage>
        <taxon>Eukaryota</taxon>
        <taxon>Fungi</taxon>
        <taxon>Fungi incertae sedis</taxon>
        <taxon>Chytridiomycota</taxon>
        <taxon>Chytridiomycota incertae sedis</taxon>
        <taxon>Chytridiomycetes</taxon>
        <taxon>Synchytriales</taxon>
        <taxon>Synchytriaceae</taxon>
        <taxon>Synchytrium</taxon>
    </lineage>
</organism>
<feature type="transmembrane region" description="Helical" evidence="2">
    <location>
        <begin position="39"/>
        <end position="57"/>
    </location>
</feature>
<dbReference type="GeneID" id="42001722"/>
<dbReference type="AlphaFoldDB" id="A0A507CIJ3"/>
<dbReference type="Pfam" id="PF25342">
    <property type="entry name" value="GT_PLOD"/>
    <property type="match status" value="1"/>
</dbReference>
<evidence type="ECO:0000313" key="5">
    <source>
        <dbReference type="Proteomes" id="UP000319731"/>
    </source>
</evidence>
<comment type="caution">
    <text evidence="4">The sequence shown here is derived from an EMBL/GenBank/DDBJ whole genome shotgun (WGS) entry which is preliminary data.</text>
</comment>
<dbReference type="Proteomes" id="UP000319731">
    <property type="component" value="Unassembled WGS sequence"/>
</dbReference>
<accession>A0A507CIJ3</accession>
<dbReference type="RefSeq" id="XP_031027446.1">
    <property type="nucleotide sequence ID" value="XM_031166425.1"/>
</dbReference>
<keyword evidence="2" id="KW-0812">Transmembrane</keyword>
<dbReference type="CDD" id="cd22997">
    <property type="entry name" value="GT_LH"/>
    <property type="match status" value="1"/>
</dbReference>
<protein>
    <recommendedName>
        <fullName evidence="3">PLOD1-3-like GT domain-containing protein</fullName>
    </recommendedName>
</protein>